<dbReference type="STRING" id="478744.SAMN05444359_12421"/>
<keyword evidence="1" id="KW-0472">Membrane</keyword>
<dbReference type="InterPro" id="IPR037066">
    <property type="entry name" value="Plug_dom_sf"/>
</dbReference>
<dbReference type="InterPro" id="IPR039426">
    <property type="entry name" value="TonB-dep_rcpt-like"/>
</dbReference>
<keyword evidence="1" id="KW-0812">Transmembrane</keyword>
<keyword evidence="5" id="KW-1185">Reference proteome</keyword>
<dbReference type="AlphaFoldDB" id="A0A1H9LFT0"/>
<dbReference type="InParanoid" id="A0A1H9LFT0"/>
<feature type="signal peptide" evidence="2">
    <location>
        <begin position="1"/>
        <end position="28"/>
    </location>
</feature>
<organism evidence="4 5">
    <name type="scientific">Neolewinella agarilytica</name>
    <dbReference type="NCBI Taxonomy" id="478744"/>
    <lineage>
        <taxon>Bacteria</taxon>
        <taxon>Pseudomonadati</taxon>
        <taxon>Bacteroidota</taxon>
        <taxon>Saprospiria</taxon>
        <taxon>Saprospirales</taxon>
        <taxon>Lewinellaceae</taxon>
        <taxon>Neolewinella</taxon>
    </lineage>
</organism>
<dbReference type="Pfam" id="PF07715">
    <property type="entry name" value="Plug"/>
    <property type="match status" value="1"/>
</dbReference>
<keyword evidence="1" id="KW-0998">Cell outer membrane</keyword>
<keyword evidence="1" id="KW-1134">Transmembrane beta strand</keyword>
<dbReference type="SUPFAM" id="SSF56935">
    <property type="entry name" value="Porins"/>
    <property type="match status" value="1"/>
</dbReference>
<evidence type="ECO:0000313" key="5">
    <source>
        <dbReference type="Proteomes" id="UP000199021"/>
    </source>
</evidence>
<dbReference type="RefSeq" id="WP_090171595.1">
    <property type="nucleotide sequence ID" value="NZ_FOFB01000024.1"/>
</dbReference>
<gene>
    <name evidence="4" type="ORF">SAMN05444359_12421</name>
</gene>
<dbReference type="EMBL" id="FOFB01000024">
    <property type="protein sequence ID" value="SER10296.1"/>
    <property type="molecule type" value="Genomic_DNA"/>
</dbReference>
<dbReference type="Gene3D" id="2.170.130.10">
    <property type="entry name" value="TonB-dependent receptor, plug domain"/>
    <property type="match status" value="1"/>
</dbReference>
<feature type="domain" description="TonB-dependent receptor plug" evidence="3">
    <location>
        <begin position="45"/>
        <end position="133"/>
    </location>
</feature>
<name>A0A1H9LFT0_9BACT</name>
<evidence type="ECO:0000256" key="1">
    <source>
        <dbReference type="PROSITE-ProRule" id="PRU01360"/>
    </source>
</evidence>
<evidence type="ECO:0000313" key="4">
    <source>
        <dbReference type="EMBL" id="SER10296.1"/>
    </source>
</evidence>
<reference evidence="5" key="1">
    <citation type="submission" date="2016-10" db="EMBL/GenBank/DDBJ databases">
        <authorList>
            <person name="Varghese N."/>
            <person name="Submissions S."/>
        </authorList>
    </citation>
    <scope>NUCLEOTIDE SEQUENCE [LARGE SCALE GENOMIC DNA]</scope>
    <source>
        <strain evidence="5">DSM 24740</strain>
    </source>
</reference>
<sequence>MARIFTLLLLCALLIGCASRTNRSTASATVNDPNKNVVESSATDQPIDLTAYLQRVSGVNVSGSGAYARVSVRGPVSFQSGGSNPLYVLNGSKVGFDYSTIYRSVDPRDIKRVQVLKGADETALYGAQGAAGVIVITLRD</sequence>
<keyword evidence="1" id="KW-0813">Transport</keyword>
<proteinExistence type="inferred from homology"/>
<dbReference type="Proteomes" id="UP000199021">
    <property type="component" value="Unassembled WGS sequence"/>
</dbReference>
<dbReference type="PROSITE" id="PS52016">
    <property type="entry name" value="TONB_DEPENDENT_REC_3"/>
    <property type="match status" value="1"/>
</dbReference>
<dbReference type="PROSITE" id="PS51257">
    <property type="entry name" value="PROKAR_LIPOPROTEIN"/>
    <property type="match status" value="1"/>
</dbReference>
<protein>
    <submittedName>
        <fullName evidence="4">TonB-dependent outer membrane receptor, SusC/RagA subfamily, signature region</fullName>
    </submittedName>
</protein>
<feature type="chain" id="PRO_5011663467" evidence="2">
    <location>
        <begin position="29"/>
        <end position="140"/>
    </location>
</feature>
<dbReference type="OrthoDB" id="982809at2"/>
<dbReference type="GO" id="GO:0009279">
    <property type="term" value="C:cell outer membrane"/>
    <property type="evidence" value="ECO:0007669"/>
    <property type="project" value="UniProtKB-SubCell"/>
</dbReference>
<keyword evidence="2" id="KW-0732">Signal</keyword>
<evidence type="ECO:0000256" key="2">
    <source>
        <dbReference type="SAM" id="SignalP"/>
    </source>
</evidence>
<accession>A0A1H9LFT0</accession>
<comment type="similarity">
    <text evidence="1">Belongs to the TonB-dependent receptor family.</text>
</comment>
<dbReference type="InterPro" id="IPR012910">
    <property type="entry name" value="Plug_dom"/>
</dbReference>
<comment type="subcellular location">
    <subcellularLocation>
        <location evidence="1">Cell outer membrane</location>
        <topology evidence="1">Multi-pass membrane protein</topology>
    </subcellularLocation>
</comment>
<evidence type="ECO:0000259" key="3">
    <source>
        <dbReference type="Pfam" id="PF07715"/>
    </source>
</evidence>
<keyword evidence="4" id="KW-0675">Receptor</keyword>